<organism evidence="6 7">
    <name type="scientific">Pedobacter caeni</name>
    <dbReference type="NCBI Taxonomy" id="288992"/>
    <lineage>
        <taxon>Bacteria</taxon>
        <taxon>Pseudomonadati</taxon>
        <taxon>Bacteroidota</taxon>
        <taxon>Sphingobacteriia</taxon>
        <taxon>Sphingobacteriales</taxon>
        <taxon>Sphingobacteriaceae</taxon>
        <taxon>Pedobacter</taxon>
    </lineage>
</organism>
<dbReference type="GO" id="GO:0004222">
    <property type="term" value="F:metalloendopeptidase activity"/>
    <property type="evidence" value="ECO:0007669"/>
    <property type="project" value="InterPro"/>
</dbReference>
<evidence type="ECO:0000313" key="7">
    <source>
        <dbReference type="Proteomes" id="UP000184287"/>
    </source>
</evidence>
<evidence type="ECO:0000256" key="3">
    <source>
        <dbReference type="ARBA" id="ARBA00022801"/>
    </source>
</evidence>
<evidence type="ECO:0000259" key="5">
    <source>
        <dbReference type="SMART" id="SM00235"/>
    </source>
</evidence>
<dbReference type="GO" id="GO:0006508">
    <property type="term" value="P:proteolysis"/>
    <property type="evidence" value="ECO:0007669"/>
    <property type="project" value="UniProtKB-KW"/>
</dbReference>
<reference evidence="7" key="1">
    <citation type="submission" date="2016-11" db="EMBL/GenBank/DDBJ databases">
        <authorList>
            <person name="Varghese N."/>
            <person name="Submissions S."/>
        </authorList>
    </citation>
    <scope>NUCLEOTIDE SEQUENCE [LARGE SCALE GENOMIC DNA]</scope>
    <source>
        <strain evidence="7">DSM 16990</strain>
    </source>
</reference>
<dbReference type="GO" id="GO:0008270">
    <property type="term" value="F:zinc ion binding"/>
    <property type="evidence" value="ECO:0007669"/>
    <property type="project" value="InterPro"/>
</dbReference>
<keyword evidence="2" id="KW-0479">Metal-binding</keyword>
<feature type="domain" description="Peptidase metallopeptidase" evidence="5">
    <location>
        <begin position="61"/>
        <end position="214"/>
    </location>
</feature>
<keyword evidence="3" id="KW-0378">Hydrolase</keyword>
<evidence type="ECO:0000313" key="6">
    <source>
        <dbReference type="EMBL" id="SHF26834.1"/>
    </source>
</evidence>
<proteinExistence type="predicted"/>
<keyword evidence="1" id="KW-0645">Protease</keyword>
<dbReference type="SMART" id="SM00235">
    <property type="entry name" value="ZnMc"/>
    <property type="match status" value="1"/>
</dbReference>
<name>A0A1M5A9L6_9SPHI</name>
<evidence type="ECO:0000256" key="1">
    <source>
        <dbReference type="ARBA" id="ARBA00022670"/>
    </source>
</evidence>
<dbReference type="InterPro" id="IPR006026">
    <property type="entry name" value="Peptidase_Metallo"/>
</dbReference>
<sequence>MKKIILFSAAIILLAASCKKTENNASEQLPDVKASSTAKVCVDKGPNVEPGKVSTESVFVKTTSWANGKTIKVKFLNGTTFLQGKVKQYAKIWEDYANVKFSFVTSGTADLKVGFKYNGDEGSWSYLGTDALTYAPGNEQSMNFGWFDANSPESDFSGTILHEFGHALGLAHEQASPNQNIQWNKPVVYAYFQGPPNNWTKADVDAQVFAKYGKNDKTISYTAYDPASIMQYFIDESFTTDGFSVGENTVLSATDKSHIAKVYPK</sequence>
<dbReference type="AlphaFoldDB" id="A0A1M5A9L6"/>
<dbReference type="OrthoDB" id="3669864at2"/>
<dbReference type="RefSeq" id="WP_073230672.1">
    <property type="nucleotide sequence ID" value="NZ_FQUQ01000002.1"/>
</dbReference>
<dbReference type="Pfam" id="PF00413">
    <property type="entry name" value="Peptidase_M10"/>
    <property type="match status" value="1"/>
</dbReference>
<dbReference type="Proteomes" id="UP000184287">
    <property type="component" value="Unassembled WGS sequence"/>
</dbReference>
<dbReference type="SUPFAM" id="SSF55486">
    <property type="entry name" value="Metalloproteases ('zincins'), catalytic domain"/>
    <property type="match status" value="1"/>
</dbReference>
<evidence type="ECO:0000256" key="2">
    <source>
        <dbReference type="ARBA" id="ARBA00022723"/>
    </source>
</evidence>
<gene>
    <name evidence="6" type="ORF">SAMN04488522_102645</name>
</gene>
<evidence type="ECO:0000256" key="4">
    <source>
        <dbReference type="ARBA" id="ARBA00022833"/>
    </source>
</evidence>
<dbReference type="InterPro" id="IPR001818">
    <property type="entry name" value="Pept_M10_metallopeptidase"/>
</dbReference>
<protein>
    <submittedName>
        <fullName evidence="6">Matrixin</fullName>
    </submittedName>
</protein>
<dbReference type="InterPro" id="IPR024079">
    <property type="entry name" value="MetalloPept_cat_dom_sf"/>
</dbReference>
<accession>A0A1M5A9L6</accession>
<keyword evidence="4" id="KW-0862">Zinc</keyword>
<dbReference type="GO" id="GO:0031012">
    <property type="term" value="C:extracellular matrix"/>
    <property type="evidence" value="ECO:0007669"/>
    <property type="project" value="InterPro"/>
</dbReference>
<dbReference type="EMBL" id="FQUQ01000002">
    <property type="protein sequence ID" value="SHF26834.1"/>
    <property type="molecule type" value="Genomic_DNA"/>
</dbReference>
<dbReference type="PROSITE" id="PS51257">
    <property type="entry name" value="PROKAR_LIPOPROTEIN"/>
    <property type="match status" value="1"/>
</dbReference>
<dbReference type="STRING" id="288992.SAMN04488522_102645"/>
<keyword evidence="7" id="KW-1185">Reference proteome</keyword>
<dbReference type="CDD" id="cd04327">
    <property type="entry name" value="ZnMc_MMP_like_3"/>
    <property type="match status" value="1"/>
</dbReference>
<dbReference type="Gene3D" id="3.40.390.10">
    <property type="entry name" value="Collagenase (Catalytic Domain)"/>
    <property type="match status" value="1"/>
</dbReference>